<feature type="region of interest" description="Disordered" evidence="1">
    <location>
        <begin position="51"/>
        <end position="78"/>
    </location>
</feature>
<keyword evidence="2" id="KW-0472">Membrane</keyword>
<dbReference type="OrthoDB" id="5624424at2"/>
<evidence type="ECO:0000313" key="3">
    <source>
        <dbReference type="EMBL" id="EIJ42568.1"/>
    </source>
</evidence>
<evidence type="ECO:0000256" key="2">
    <source>
        <dbReference type="SAM" id="Phobius"/>
    </source>
</evidence>
<dbReference type="EMBL" id="JH600070">
    <property type="protein sequence ID" value="EIJ42568.1"/>
    <property type="molecule type" value="Genomic_DNA"/>
</dbReference>
<accession>I3CG25</accession>
<evidence type="ECO:0000256" key="1">
    <source>
        <dbReference type="SAM" id="MobiDB-lite"/>
    </source>
</evidence>
<dbReference type="HOGENOM" id="CLU_654995_0_0_6"/>
<proteinExistence type="predicted"/>
<keyword evidence="4" id="KW-1185">Reference proteome</keyword>
<sequence>MLQCPVCQFENSETATACQQCAWQFNFYLNLTPEDEATYKAQLLEAQTAWKAQTTTPPASANSQPTATTPKSPTSLPDLTQDVFESEEEFRQRIEQHNPYFAGTATLLREKYDAQKATFPLTVSWEKWLSPADKGLYVKADRTTAKLLYQQNPEQPIQVHLTVKEGQVVITKLSIQCEENSLLIHQDEDDQVWAWAQQYDQAEAYLQYLNSHTLKTHYLEAKKRLKLKALDAKRAEMTTILLYLTFTIVGTTVGTITAIQLIGSLNAALLGGVTGTIIIVGVGYWILMRLNTLKYRAGNTLYSLEMFNGKRLLSKHASISQDKTPQLTLQGWAVDDIAKQAAGGVLICIDEMDTLALYGKERADVVRNLQNTAYQFSGFSAVINIQQLAKGEHAIRLKIITADKKGYYLSDKAFTLLVL</sequence>
<dbReference type="RefSeq" id="WP_002685629.1">
    <property type="nucleotide sequence ID" value="NZ_JH600070.1"/>
</dbReference>
<feature type="transmembrane region" description="Helical" evidence="2">
    <location>
        <begin position="240"/>
        <end position="262"/>
    </location>
</feature>
<gene>
    <name evidence="3" type="ORF">BegalDRAFT_1690</name>
</gene>
<evidence type="ECO:0000313" key="4">
    <source>
        <dbReference type="Proteomes" id="UP000005744"/>
    </source>
</evidence>
<protein>
    <submittedName>
        <fullName evidence="3">Uncharacterized protein</fullName>
    </submittedName>
</protein>
<name>I3CG25_9GAMM</name>
<dbReference type="AlphaFoldDB" id="I3CG25"/>
<keyword evidence="2" id="KW-0812">Transmembrane</keyword>
<keyword evidence="2" id="KW-1133">Transmembrane helix</keyword>
<dbReference type="Proteomes" id="UP000005744">
    <property type="component" value="Unassembled WGS sequence"/>
</dbReference>
<feature type="transmembrane region" description="Helical" evidence="2">
    <location>
        <begin position="268"/>
        <end position="287"/>
    </location>
</feature>
<reference evidence="3 4" key="1">
    <citation type="submission" date="2011-11" db="EMBL/GenBank/DDBJ databases">
        <title>Improved High-Quality Draft sequence of Beggiatoa alba B18lD.</title>
        <authorList>
            <consortium name="US DOE Joint Genome Institute"/>
            <person name="Lucas S."/>
            <person name="Han J."/>
            <person name="Lapidus A."/>
            <person name="Cheng J.-F."/>
            <person name="Goodwin L."/>
            <person name="Pitluck S."/>
            <person name="Peters L."/>
            <person name="Mikhailova N."/>
            <person name="Held B."/>
            <person name="Detter J.C."/>
            <person name="Han C."/>
            <person name="Tapia R."/>
            <person name="Land M."/>
            <person name="Hauser L."/>
            <person name="Kyrpides N."/>
            <person name="Ivanova N."/>
            <person name="Pagani I."/>
            <person name="Samuel K."/>
            <person name="Teske A."/>
            <person name="Mueller J."/>
            <person name="Woyke T."/>
        </authorList>
    </citation>
    <scope>NUCLEOTIDE SEQUENCE [LARGE SCALE GENOMIC DNA]</scope>
    <source>
        <strain evidence="3 4">B18LD</strain>
    </source>
</reference>
<organism evidence="3 4">
    <name type="scientific">Beggiatoa alba B18LD</name>
    <dbReference type="NCBI Taxonomy" id="395493"/>
    <lineage>
        <taxon>Bacteria</taxon>
        <taxon>Pseudomonadati</taxon>
        <taxon>Pseudomonadota</taxon>
        <taxon>Gammaproteobacteria</taxon>
        <taxon>Thiotrichales</taxon>
        <taxon>Thiotrichaceae</taxon>
        <taxon>Beggiatoa</taxon>
    </lineage>
</organism>